<evidence type="ECO:0000259" key="3">
    <source>
        <dbReference type="Pfam" id="PF13649"/>
    </source>
</evidence>
<dbReference type="SUPFAM" id="SSF53335">
    <property type="entry name" value="S-adenosyl-L-methionine-dependent methyltransferases"/>
    <property type="match status" value="1"/>
</dbReference>
<dbReference type="GO" id="GO:0032259">
    <property type="term" value="P:methylation"/>
    <property type="evidence" value="ECO:0007669"/>
    <property type="project" value="UniProtKB-KW"/>
</dbReference>
<proteinExistence type="predicted"/>
<dbReference type="OrthoDB" id="3647at2759"/>
<feature type="domain" description="Methyltransferase" evidence="3">
    <location>
        <begin position="55"/>
        <end position="152"/>
    </location>
</feature>
<reference evidence="5" key="1">
    <citation type="journal article" date="2020" name="Stud. Mycol.">
        <title>101 Dothideomycetes genomes: A test case for predicting lifestyles and emergence of pathogens.</title>
        <authorList>
            <person name="Haridas S."/>
            <person name="Albert R."/>
            <person name="Binder M."/>
            <person name="Bloem J."/>
            <person name="LaButti K."/>
            <person name="Salamov A."/>
            <person name="Andreopoulos B."/>
            <person name="Baker S."/>
            <person name="Barry K."/>
            <person name="Bills G."/>
            <person name="Bluhm B."/>
            <person name="Cannon C."/>
            <person name="Castanera R."/>
            <person name="Culley D."/>
            <person name="Daum C."/>
            <person name="Ezra D."/>
            <person name="Gonzalez J."/>
            <person name="Henrissat B."/>
            <person name="Kuo A."/>
            <person name="Liang C."/>
            <person name="Lipzen A."/>
            <person name="Lutzoni F."/>
            <person name="Magnuson J."/>
            <person name="Mondo S."/>
            <person name="Nolan M."/>
            <person name="Ohm R."/>
            <person name="Pangilinan J."/>
            <person name="Park H.-J."/>
            <person name="Ramirez L."/>
            <person name="Alfaro M."/>
            <person name="Sun H."/>
            <person name="Tritt A."/>
            <person name="Yoshinaga Y."/>
            <person name="Zwiers L.-H."/>
            <person name="Turgeon B."/>
            <person name="Goodwin S."/>
            <person name="Spatafora J."/>
            <person name="Crous P."/>
            <person name="Grigoriev I."/>
        </authorList>
    </citation>
    <scope>NUCLEOTIDE SEQUENCE [LARGE SCALE GENOMIC DNA]</scope>
    <source>
        <strain evidence="5">CBS 304.66</strain>
    </source>
</reference>
<dbReference type="PANTHER" id="PTHR43861:SF1">
    <property type="entry name" value="TRANS-ACONITATE 2-METHYLTRANSFERASE"/>
    <property type="match status" value="1"/>
</dbReference>
<sequence length="266" mass="29611">MSQTTPLGTPTASTQNTQYDKIGTRYKMMHDLPGVQPERPSVIQALGDVKGLRCLDLACGTGRYTHLLHTLGAASVTGFDISSTMIEGAKASYPPCAFPALTFTVADCSKPLYPAPEPFDLIFAGWFLNYAGTEEELVSMFSIIAQNMKPGGRFVGITTNPEDPLMHESKMNFYGLDILVLDSAYKAPGSDKKLGIKARVVAQTEPVIQFDVFEFRTQVYERCAREAGLRLKWSKPIVPDDERKGTDYWDRYLERPTFFIVEAMKL</sequence>
<gene>
    <name evidence="4" type="ORF">CC78DRAFT_534286</name>
</gene>
<keyword evidence="5" id="KW-1185">Reference proteome</keyword>
<dbReference type="Pfam" id="PF13649">
    <property type="entry name" value="Methyltransf_25"/>
    <property type="match status" value="1"/>
</dbReference>
<keyword evidence="1 4" id="KW-0489">Methyltransferase</keyword>
<dbReference type="Proteomes" id="UP000800093">
    <property type="component" value="Unassembled WGS sequence"/>
</dbReference>
<comment type="caution">
    <text evidence="4">The sequence shown here is derived from an EMBL/GenBank/DDBJ whole genome shotgun (WGS) entry which is preliminary data.</text>
</comment>
<name>A0A9P4K828_9PLEO</name>
<dbReference type="CDD" id="cd02440">
    <property type="entry name" value="AdoMet_MTases"/>
    <property type="match status" value="1"/>
</dbReference>
<evidence type="ECO:0000313" key="4">
    <source>
        <dbReference type="EMBL" id="KAF2263012.1"/>
    </source>
</evidence>
<keyword evidence="2" id="KW-0808">Transferase</keyword>
<dbReference type="InterPro" id="IPR041698">
    <property type="entry name" value="Methyltransf_25"/>
</dbReference>
<evidence type="ECO:0000256" key="1">
    <source>
        <dbReference type="ARBA" id="ARBA00022603"/>
    </source>
</evidence>
<dbReference type="InterPro" id="IPR029063">
    <property type="entry name" value="SAM-dependent_MTases_sf"/>
</dbReference>
<accession>A0A9P4K828</accession>
<protein>
    <submittedName>
        <fullName evidence="4">S-adenosyl-L-methionine-dependent methyltransferase</fullName>
    </submittedName>
</protein>
<evidence type="ECO:0000256" key="2">
    <source>
        <dbReference type="ARBA" id="ARBA00022679"/>
    </source>
</evidence>
<dbReference type="GO" id="GO:0008168">
    <property type="term" value="F:methyltransferase activity"/>
    <property type="evidence" value="ECO:0007669"/>
    <property type="project" value="UniProtKB-KW"/>
</dbReference>
<evidence type="ECO:0000313" key="5">
    <source>
        <dbReference type="Proteomes" id="UP000800093"/>
    </source>
</evidence>
<dbReference type="Gene3D" id="3.40.50.150">
    <property type="entry name" value="Vaccinia Virus protein VP39"/>
    <property type="match status" value="1"/>
</dbReference>
<dbReference type="PANTHER" id="PTHR43861">
    <property type="entry name" value="TRANS-ACONITATE 2-METHYLTRANSFERASE-RELATED"/>
    <property type="match status" value="1"/>
</dbReference>
<dbReference type="AlphaFoldDB" id="A0A9P4K828"/>
<organism evidence="4 5">
    <name type="scientific">Lojkania enalia</name>
    <dbReference type="NCBI Taxonomy" id="147567"/>
    <lineage>
        <taxon>Eukaryota</taxon>
        <taxon>Fungi</taxon>
        <taxon>Dikarya</taxon>
        <taxon>Ascomycota</taxon>
        <taxon>Pezizomycotina</taxon>
        <taxon>Dothideomycetes</taxon>
        <taxon>Pleosporomycetidae</taxon>
        <taxon>Pleosporales</taxon>
        <taxon>Pleosporales incertae sedis</taxon>
        <taxon>Lojkania</taxon>
    </lineage>
</organism>
<dbReference type="EMBL" id="ML986632">
    <property type="protein sequence ID" value="KAF2263012.1"/>
    <property type="molecule type" value="Genomic_DNA"/>
</dbReference>